<feature type="compositionally biased region" description="Polar residues" evidence="5">
    <location>
        <begin position="817"/>
        <end position="834"/>
    </location>
</feature>
<evidence type="ECO:0000256" key="5">
    <source>
        <dbReference type="SAM" id="MobiDB-lite"/>
    </source>
</evidence>
<organism evidence="7 8">
    <name type="scientific">Lithocarpus litseifolius</name>
    <dbReference type="NCBI Taxonomy" id="425828"/>
    <lineage>
        <taxon>Eukaryota</taxon>
        <taxon>Viridiplantae</taxon>
        <taxon>Streptophyta</taxon>
        <taxon>Embryophyta</taxon>
        <taxon>Tracheophyta</taxon>
        <taxon>Spermatophyta</taxon>
        <taxon>Magnoliopsida</taxon>
        <taxon>eudicotyledons</taxon>
        <taxon>Gunneridae</taxon>
        <taxon>Pentapetalae</taxon>
        <taxon>rosids</taxon>
        <taxon>fabids</taxon>
        <taxon>Fagales</taxon>
        <taxon>Fagaceae</taxon>
        <taxon>Lithocarpus</taxon>
    </lineage>
</organism>
<feature type="region of interest" description="Disordered" evidence="5">
    <location>
        <begin position="792"/>
        <end position="892"/>
    </location>
</feature>
<protein>
    <recommendedName>
        <fullName evidence="6">SWIM-type domain-containing protein</fullName>
    </recommendedName>
</protein>
<comment type="caution">
    <text evidence="7">The sequence shown here is derived from an EMBL/GenBank/DDBJ whole genome shotgun (WGS) entry which is preliminary data.</text>
</comment>
<keyword evidence="3" id="KW-0862">Zinc</keyword>
<feature type="compositionally biased region" description="Acidic residues" evidence="5">
    <location>
        <begin position="90"/>
        <end position="107"/>
    </location>
</feature>
<evidence type="ECO:0000256" key="2">
    <source>
        <dbReference type="ARBA" id="ARBA00022771"/>
    </source>
</evidence>
<dbReference type="Proteomes" id="UP001459277">
    <property type="component" value="Unassembled WGS sequence"/>
</dbReference>
<feature type="region of interest" description="Disordered" evidence="5">
    <location>
        <begin position="178"/>
        <end position="205"/>
    </location>
</feature>
<reference evidence="7 8" key="1">
    <citation type="submission" date="2024-01" db="EMBL/GenBank/DDBJ databases">
        <title>A telomere-to-telomere, gap-free genome of sweet tea (Lithocarpus litseifolius).</title>
        <authorList>
            <person name="Zhou J."/>
        </authorList>
    </citation>
    <scope>NUCLEOTIDE SEQUENCE [LARGE SCALE GENOMIC DNA]</scope>
    <source>
        <strain evidence="7">Zhou-2022a</strain>
        <tissue evidence="7">Leaf</tissue>
    </source>
</reference>
<evidence type="ECO:0000256" key="1">
    <source>
        <dbReference type="ARBA" id="ARBA00022723"/>
    </source>
</evidence>
<evidence type="ECO:0000256" key="3">
    <source>
        <dbReference type="ARBA" id="ARBA00022833"/>
    </source>
</evidence>
<keyword evidence="1" id="KW-0479">Metal-binding</keyword>
<dbReference type="PANTHER" id="PTHR31973:SF187">
    <property type="entry name" value="MUTATOR TRANSPOSASE MUDRA PROTEIN"/>
    <property type="match status" value="1"/>
</dbReference>
<keyword evidence="8" id="KW-1185">Reference proteome</keyword>
<accession>A0AAW2CK53</accession>
<dbReference type="InterPro" id="IPR006564">
    <property type="entry name" value="Znf_PMZ"/>
</dbReference>
<feature type="domain" description="SWIM-type" evidence="6">
    <location>
        <begin position="675"/>
        <end position="707"/>
    </location>
</feature>
<sequence length="963" mass="109598">MSIFNGKFLALVVGMDDFDFTITLYYWGKIRNNPYRYEGGVIKIYEDNNSEEMSLVEIWNKAKIFGYGENDVYMYRVPTMPFADDYENAISNDEDEEDGDNEGGNLDEGDKVDGTVSEEDSAHKVHFGCSESDDDDMFAQYISSGEITSKVKGLPDEALCLKKDKQVKLKEGRKGKASACGVSPSRVGGSGVDPSSVGQSEVDASGVNPSASALVAFGADRDEDKWESETFASLVSSSNDETRPKYPQYHPPESFSEVQFELEMQFATKKDVMDAIKLYSIFKRVPVKFKKNDKVRVRVKCTDRCPFELYCGKMKDEDTWIVKKLNPEHNCGRRFKNRFASSNWLGKHLVDDVRSDPNVKMSVIKDRVVNKFKVHICRYQASRAKGRAKELVHRTFTKQYAQLGDYCEELLRSNPGSTILISTNRPQPHLQPKFERLYVCLDACKRGFLATCRPFIGVDGCHLKGEYPGQILTAVGKDGNNGVYPIAFAVVEAETKDSWTWFMKRLLDDIGSLRDEGWTFMSDQQQGLTQMFDELMLGVDHRFCVRHLYNNFSKDYKGKLLKDRIWAAARATNMSEFQFEMGKIKKLNIKAWEWFVGKEPRFWTRAAFRRYPRCDALTNNGCENFNSQILEYRDKPIITMLEEIRLHLMAYYIKKKEKITSNESKFEVSKLPDKYVVDIKQRTCSCGSWDLTRIPCAHSIAALGYMGHTIEDYVHHCYSMESLTQTYGSCIYPISGPKLWPRSDRETILPPKKIRQGGRPKKKRKKELGELNNPYKMKRRIGHVKCSQCGTVGHNKRRCNPATQASKQLRVREPNVTAHSLENQDHGTSSSHVEPTNKAAPPPQTSEEAYAGQHSQKIPVRKRNVTTQRQLTPQCEGVHRSQPASQVGPNEVTRNSSFGVLVETMAAASQTPDWEVKTLFANLESLKQRGLCFSFRWSPAFVLVNVHNMAVMASSAPIHYQRP</sequence>
<dbReference type="AlphaFoldDB" id="A0AAW2CK53"/>
<evidence type="ECO:0000313" key="7">
    <source>
        <dbReference type="EMBL" id="KAK9998436.1"/>
    </source>
</evidence>
<proteinExistence type="predicted"/>
<evidence type="ECO:0000313" key="8">
    <source>
        <dbReference type="Proteomes" id="UP001459277"/>
    </source>
</evidence>
<evidence type="ECO:0000259" key="6">
    <source>
        <dbReference type="PROSITE" id="PS50966"/>
    </source>
</evidence>
<feature type="compositionally biased region" description="Low complexity" evidence="5">
    <location>
        <begin position="181"/>
        <end position="198"/>
    </location>
</feature>
<feature type="compositionally biased region" description="Basic residues" evidence="5">
    <location>
        <begin position="752"/>
        <end position="766"/>
    </location>
</feature>
<dbReference type="InterPro" id="IPR018289">
    <property type="entry name" value="MULE_transposase_dom"/>
</dbReference>
<dbReference type="SMART" id="SM00575">
    <property type="entry name" value="ZnF_PMZ"/>
    <property type="match status" value="1"/>
</dbReference>
<evidence type="ECO:0000256" key="4">
    <source>
        <dbReference type="PROSITE-ProRule" id="PRU00325"/>
    </source>
</evidence>
<feature type="region of interest" description="Disordered" evidence="5">
    <location>
        <begin position="90"/>
        <end position="129"/>
    </location>
</feature>
<dbReference type="Pfam" id="PF04434">
    <property type="entry name" value="SWIM"/>
    <property type="match status" value="1"/>
</dbReference>
<feature type="region of interest" description="Disordered" evidence="5">
    <location>
        <begin position="743"/>
        <end position="774"/>
    </location>
</feature>
<name>A0AAW2CK53_9ROSI</name>
<feature type="compositionally biased region" description="Polar residues" evidence="5">
    <location>
        <begin position="882"/>
        <end position="892"/>
    </location>
</feature>
<dbReference type="EMBL" id="JAZDWU010000006">
    <property type="protein sequence ID" value="KAK9998436.1"/>
    <property type="molecule type" value="Genomic_DNA"/>
</dbReference>
<dbReference type="InterPro" id="IPR007527">
    <property type="entry name" value="Znf_SWIM"/>
</dbReference>
<dbReference type="PROSITE" id="PS50966">
    <property type="entry name" value="ZF_SWIM"/>
    <property type="match status" value="1"/>
</dbReference>
<dbReference type="Pfam" id="PF10551">
    <property type="entry name" value="MULE"/>
    <property type="match status" value="1"/>
</dbReference>
<dbReference type="PANTHER" id="PTHR31973">
    <property type="entry name" value="POLYPROTEIN, PUTATIVE-RELATED"/>
    <property type="match status" value="1"/>
</dbReference>
<dbReference type="GO" id="GO:0008270">
    <property type="term" value="F:zinc ion binding"/>
    <property type="evidence" value="ECO:0007669"/>
    <property type="project" value="UniProtKB-KW"/>
</dbReference>
<gene>
    <name evidence="7" type="ORF">SO802_018039</name>
</gene>
<keyword evidence="2 4" id="KW-0863">Zinc-finger</keyword>